<evidence type="ECO:0000313" key="1">
    <source>
        <dbReference type="EMBL" id="MFC3088481.1"/>
    </source>
</evidence>
<dbReference type="EMBL" id="JBHRSM010000053">
    <property type="protein sequence ID" value="MFC3088481.1"/>
    <property type="molecule type" value="Genomic_DNA"/>
</dbReference>
<dbReference type="RefSeq" id="WP_197644766.1">
    <property type="nucleotide sequence ID" value="NZ_JAEACP010000012.1"/>
</dbReference>
<proteinExistence type="predicted"/>
<name>A0ABV7E1H3_9RHOB</name>
<sequence length="273" mass="30848">MTTSTGIKASLKRIVARSRKIEVAPGFRGASGLRYVTFFERLHARAAFDWYMEIGCRSGQIFRHAQGRTIAVDPFFQVERNVIGTKPAMFAFQQTSDDFFASGFLERNAIRLSASFLDGMHLFEFLLRDFMNTEDRSHEDGVILMHDCSPYDLAMTSRDYSDRSGLPWTGDVWKLLPILQEHRPDLAVEVLDCSPTGLVLVRGLSPGNRVLRDRYDSIVRAYADLTLEAFGIERFFASFAHVDAAAEADAGFPRFRPVMIEPTHVARPERSSP</sequence>
<organism evidence="1 2">
    <name type="scientific">Tabrizicola soli</name>
    <dbReference type="NCBI Taxonomy" id="2185115"/>
    <lineage>
        <taxon>Bacteria</taxon>
        <taxon>Pseudomonadati</taxon>
        <taxon>Pseudomonadota</taxon>
        <taxon>Alphaproteobacteria</taxon>
        <taxon>Rhodobacterales</taxon>
        <taxon>Paracoccaceae</taxon>
        <taxon>Tabrizicola</taxon>
    </lineage>
</organism>
<accession>A0ABV7E1H3</accession>
<evidence type="ECO:0008006" key="3">
    <source>
        <dbReference type="Google" id="ProtNLM"/>
    </source>
</evidence>
<protein>
    <recommendedName>
        <fullName evidence="3">Class I SAM-dependent methyltransferase</fullName>
    </recommendedName>
</protein>
<reference evidence="2" key="1">
    <citation type="journal article" date="2019" name="Int. J. Syst. Evol. Microbiol.">
        <title>The Global Catalogue of Microorganisms (GCM) 10K type strain sequencing project: providing services to taxonomists for standard genome sequencing and annotation.</title>
        <authorList>
            <consortium name="The Broad Institute Genomics Platform"/>
            <consortium name="The Broad Institute Genome Sequencing Center for Infectious Disease"/>
            <person name="Wu L."/>
            <person name="Ma J."/>
        </authorList>
    </citation>
    <scope>NUCLEOTIDE SEQUENCE [LARGE SCALE GENOMIC DNA]</scope>
    <source>
        <strain evidence="2">KCTC 62102</strain>
    </source>
</reference>
<evidence type="ECO:0000313" key="2">
    <source>
        <dbReference type="Proteomes" id="UP001595445"/>
    </source>
</evidence>
<comment type="caution">
    <text evidence="1">The sequence shown here is derived from an EMBL/GenBank/DDBJ whole genome shotgun (WGS) entry which is preliminary data.</text>
</comment>
<gene>
    <name evidence="1" type="ORF">ACFOD6_20780</name>
</gene>
<keyword evidence="2" id="KW-1185">Reference proteome</keyword>
<dbReference type="Proteomes" id="UP001595445">
    <property type="component" value="Unassembled WGS sequence"/>
</dbReference>